<evidence type="ECO:0000313" key="5">
    <source>
        <dbReference type="Proteomes" id="UP000682811"/>
    </source>
</evidence>
<dbReference type="AlphaFoldDB" id="A0A920CRK9"/>
<keyword evidence="5" id="KW-1185">Reference proteome</keyword>
<dbReference type="InterPro" id="IPR013196">
    <property type="entry name" value="HTH_11"/>
</dbReference>
<dbReference type="SUPFAM" id="SSF46785">
    <property type="entry name" value="Winged helix' DNA-binding domain"/>
    <property type="match status" value="1"/>
</dbReference>
<dbReference type="Pfam" id="PF13280">
    <property type="entry name" value="WYL"/>
    <property type="match status" value="1"/>
</dbReference>
<dbReference type="RefSeq" id="WP_212981187.1">
    <property type="nucleotide sequence ID" value="NZ_AP025343.1"/>
</dbReference>
<gene>
    <name evidence="4" type="ORF">J34TS1_59110</name>
</gene>
<feature type="domain" description="WYL" evidence="2">
    <location>
        <begin position="141"/>
        <end position="211"/>
    </location>
</feature>
<dbReference type="InterPro" id="IPR057727">
    <property type="entry name" value="WCX_dom"/>
</dbReference>
<feature type="domain" description="Helix-turn-helix type 11" evidence="1">
    <location>
        <begin position="6"/>
        <end position="58"/>
    </location>
</feature>
<dbReference type="PIRSF" id="PIRSF016838">
    <property type="entry name" value="PafC"/>
    <property type="match status" value="1"/>
</dbReference>
<comment type="caution">
    <text evidence="4">The sequence shown here is derived from an EMBL/GenBank/DDBJ whole genome shotgun (WGS) entry which is preliminary data.</text>
</comment>
<dbReference type="PANTHER" id="PTHR34580">
    <property type="match status" value="1"/>
</dbReference>
<dbReference type="InterPro" id="IPR051534">
    <property type="entry name" value="CBASS_pafABC_assoc_protein"/>
</dbReference>
<evidence type="ECO:0000259" key="2">
    <source>
        <dbReference type="Pfam" id="PF13280"/>
    </source>
</evidence>
<sequence>MNRTDRLLAIVLELQSRRTVRAEELAAKFETSIRTIYRDMQALSEADVPIVGAPGQGYSLMEGYFLPPLSFTASEAVALLLGAEFVQTKLEPNYEVHAKSSRAKIEAVLPEHERSEAERVRATMRLLPGRQAETSGRERTNLEILRQAMLEKRKISFRYVKPGQDEREENTRTAAPYGMVHVQGNWMLVAACDLRRQIRHFRVSRMSGLEMTPSIYELPAGFKFEDYTPADDRGLEVTLLAEHNIAGRIKESGCYYIEEFKEQPEGLWIRLRVRRIEEIFSWVLGWGANVTVLEPESLCWRIREEAEKLLKRY</sequence>
<protein>
    <submittedName>
        <fullName evidence="4">Transcriptional regulator</fullName>
    </submittedName>
</protein>
<dbReference type="InterPro" id="IPR026881">
    <property type="entry name" value="WYL_dom"/>
</dbReference>
<evidence type="ECO:0000259" key="3">
    <source>
        <dbReference type="Pfam" id="PF25583"/>
    </source>
</evidence>
<evidence type="ECO:0000259" key="1">
    <source>
        <dbReference type="Pfam" id="PF08279"/>
    </source>
</evidence>
<reference evidence="4 5" key="1">
    <citation type="submission" date="2021-03" db="EMBL/GenBank/DDBJ databases">
        <title>Antimicrobial resistance genes in bacteria isolated from Japanese honey, and their potential for conferring macrolide and lincosamide resistance in the American foulbrood pathogen Paenibacillus larvae.</title>
        <authorList>
            <person name="Okamoto M."/>
            <person name="Kumagai M."/>
            <person name="Kanamori H."/>
            <person name="Takamatsu D."/>
        </authorList>
    </citation>
    <scope>NUCLEOTIDE SEQUENCE [LARGE SCALE GENOMIC DNA]</scope>
    <source>
        <strain evidence="4 5">J34TS1</strain>
    </source>
</reference>
<dbReference type="Pfam" id="PF25583">
    <property type="entry name" value="WCX"/>
    <property type="match status" value="1"/>
</dbReference>
<feature type="domain" description="WCX" evidence="3">
    <location>
        <begin position="235"/>
        <end position="310"/>
    </location>
</feature>
<evidence type="ECO:0000313" key="4">
    <source>
        <dbReference type="EMBL" id="GIO51146.1"/>
    </source>
</evidence>
<dbReference type="PANTHER" id="PTHR34580:SF1">
    <property type="entry name" value="PROTEIN PAFC"/>
    <property type="match status" value="1"/>
</dbReference>
<proteinExistence type="predicted"/>
<organism evidence="4 5">
    <name type="scientific">Paenibacillus azoreducens</name>
    <dbReference type="NCBI Taxonomy" id="116718"/>
    <lineage>
        <taxon>Bacteria</taxon>
        <taxon>Bacillati</taxon>
        <taxon>Bacillota</taxon>
        <taxon>Bacilli</taxon>
        <taxon>Bacillales</taxon>
        <taxon>Paenibacillaceae</taxon>
        <taxon>Paenibacillus</taxon>
    </lineage>
</organism>
<accession>A0A920CRK9</accession>
<dbReference type="Gene3D" id="1.10.10.10">
    <property type="entry name" value="Winged helix-like DNA-binding domain superfamily/Winged helix DNA-binding domain"/>
    <property type="match status" value="1"/>
</dbReference>
<dbReference type="PROSITE" id="PS52050">
    <property type="entry name" value="WYL"/>
    <property type="match status" value="1"/>
</dbReference>
<name>A0A920CRK9_9BACL</name>
<dbReference type="EMBL" id="BORT01000045">
    <property type="protein sequence ID" value="GIO51146.1"/>
    <property type="molecule type" value="Genomic_DNA"/>
</dbReference>
<dbReference type="InterPro" id="IPR036388">
    <property type="entry name" value="WH-like_DNA-bd_sf"/>
</dbReference>
<dbReference type="Proteomes" id="UP000682811">
    <property type="component" value="Unassembled WGS sequence"/>
</dbReference>
<dbReference type="InterPro" id="IPR028349">
    <property type="entry name" value="PafC-like"/>
</dbReference>
<dbReference type="InterPro" id="IPR036390">
    <property type="entry name" value="WH_DNA-bd_sf"/>
</dbReference>
<dbReference type="Pfam" id="PF08279">
    <property type="entry name" value="HTH_11"/>
    <property type="match status" value="1"/>
</dbReference>